<feature type="binding site" evidence="10">
    <location>
        <position position="147"/>
    </location>
    <ligand>
        <name>substrate</name>
    </ligand>
</feature>
<keyword evidence="6 11" id="KW-0862">Zinc</keyword>
<feature type="domain" description="Beta-galactosidase trimerisation" evidence="13">
    <location>
        <begin position="406"/>
        <end position="598"/>
    </location>
</feature>
<dbReference type="Gene3D" id="3.40.50.880">
    <property type="match status" value="1"/>
</dbReference>
<accession>A0A6N6VJG2</accession>
<proteinExistence type="inferred from homology"/>
<dbReference type="PANTHER" id="PTHR36447:SF2">
    <property type="entry name" value="BETA-GALACTOSIDASE YESZ"/>
    <property type="match status" value="1"/>
</dbReference>
<evidence type="ECO:0000256" key="5">
    <source>
        <dbReference type="ARBA" id="ARBA00022801"/>
    </source>
</evidence>
<dbReference type="CDD" id="cd03143">
    <property type="entry name" value="A4_beta-galactosidase_middle_domain"/>
    <property type="match status" value="1"/>
</dbReference>
<feature type="active site" description="Proton donor" evidence="9">
    <location>
        <position position="148"/>
    </location>
</feature>
<evidence type="ECO:0000256" key="6">
    <source>
        <dbReference type="ARBA" id="ARBA00022833"/>
    </source>
</evidence>
<evidence type="ECO:0000256" key="9">
    <source>
        <dbReference type="PIRSR" id="PIRSR001084-1"/>
    </source>
</evidence>
<dbReference type="PANTHER" id="PTHR36447">
    <property type="entry name" value="BETA-GALACTOSIDASE GANA"/>
    <property type="match status" value="1"/>
</dbReference>
<feature type="domain" description="Glycoside hydrolase family 42 N-terminal" evidence="12">
    <location>
        <begin position="12"/>
        <end position="395"/>
    </location>
</feature>
<evidence type="ECO:0000256" key="8">
    <source>
        <dbReference type="PIRNR" id="PIRNR001084"/>
    </source>
</evidence>
<dbReference type="InterPro" id="IPR017853">
    <property type="entry name" value="GH"/>
</dbReference>
<dbReference type="InterPro" id="IPR013529">
    <property type="entry name" value="Glyco_hydro_42_N"/>
</dbReference>
<gene>
    <name evidence="14" type="ORF">F2P47_06410</name>
</gene>
<evidence type="ECO:0000256" key="4">
    <source>
        <dbReference type="ARBA" id="ARBA00022723"/>
    </source>
</evidence>
<dbReference type="GO" id="GO:0005975">
    <property type="term" value="P:carbohydrate metabolic process"/>
    <property type="evidence" value="ECO:0007669"/>
    <property type="project" value="InterPro"/>
</dbReference>
<dbReference type="EMBL" id="WESC01000005">
    <property type="protein sequence ID" value="KAB7740680.1"/>
    <property type="molecule type" value="Genomic_DNA"/>
</dbReference>
<dbReference type="Pfam" id="PF08532">
    <property type="entry name" value="Glyco_hydro_42M"/>
    <property type="match status" value="1"/>
</dbReference>
<organism evidence="14 15">
    <name type="scientific">Parvibaculum sedimenti</name>
    <dbReference type="NCBI Taxonomy" id="2608632"/>
    <lineage>
        <taxon>Bacteria</taxon>
        <taxon>Pseudomonadati</taxon>
        <taxon>Pseudomonadota</taxon>
        <taxon>Alphaproteobacteria</taxon>
        <taxon>Hyphomicrobiales</taxon>
        <taxon>Parvibaculaceae</taxon>
        <taxon>Parvibaculum</taxon>
    </lineage>
</organism>
<dbReference type="Pfam" id="PF02449">
    <property type="entry name" value="Glyco_hydro_42"/>
    <property type="match status" value="1"/>
</dbReference>
<evidence type="ECO:0000256" key="3">
    <source>
        <dbReference type="ARBA" id="ARBA00012756"/>
    </source>
</evidence>
<keyword evidence="4 11" id="KW-0479">Metal-binding</keyword>
<feature type="binding site" evidence="10">
    <location>
        <position position="327"/>
    </location>
    <ligand>
        <name>substrate</name>
    </ligand>
</feature>
<dbReference type="Gene3D" id="3.20.20.80">
    <property type="entry name" value="Glycosidases"/>
    <property type="match status" value="1"/>
</dbReference>
<sequence length="657" mass="73533">MADRGSAKIGVCYYPEHWPEDMWADDARRMHKGGIRRVRIGEFAWSRLEPEFGRSDFGWLARAIDTLHAEDLGVILGTPTATPPKWLVDRMPDMFAIDLHGRPRGFGSRRHYCFSHAGYRRECARIVTALGAAFGQHPGVVGWQIDNEYGCHDTVRSYSESALLGFRHWLKERYGTVAALNEAWGNVFWSMEYRNFEEIDLPVGAVTETNPAHRTDFDRYSSDQVRELNRVQTDILRVLSPGRDIVHNFMTFHSDFDHYDVMEDLDVATWDSYPLGSLDVFPADPAHKAAFARTGDPDMQAFHHDLYRGAGRGRFGIMEQQPGPVNWADYNADPLPGLVRLWGLEGIAHGAELVSYFRWRQTPFAQEQFHAGLILPNNETDRAYAEVQQLARDLIKLGDLGATAPAKVAIVNSYEARWFLAIQPQGKNFSYVEQIFSIYRALRAMGLDIDIVGPEANLSGYALAVLPSMPYVPPLLAASLEGFEGQLLVMPRTGSRTASHRIPTNLAPGPLAGLLGIKVTRVESFRPHSAIRLVFEGEHCTFDRWREFVTVTEADIVARVDDGRPALTRKGNAWYLAGWPDATLLALILRRLAGEAGLALESFAPGLRTRRRGHWCFLFNYGPEVADISGIVRGELVIGEHVLPVGGAAVWREGPGN</sequence>
<protein>
    <recommendedName>
        <fullName evidence="3 8">Beta-galactosidase</fullName>
        <shortName evidence="8">Beta-gal</shortName>
        <ecNumber evidence="3 8">3.2.1.23</ecNumber>
    </recommendedName>
</protein>
<dbReference type="EC" id="3.2.1.23" evidence="3 8"/>
<name>A0A6N6VJG2_9HYPH</name>
<dbReference type="SUPFAM" id="SSF52317">
    <property type="entry name" value="Class I glutamine amidotransferase-like"/>
    <property type="match status" value="1"/>
</dbReference>
<evidence type="ECO:0000256" key="10">
    <source>
        <dbReference type="PIRSR" id="PIRSR001084-2"/>
    </source>
</evidence>
<dbReference type="GO" id="GO:0046872">
    <property type="term" value="F:metal ion binding"/>
    <property type="evidence" value="ECO:0007669"/>
    <property type="project" value="UniProtKB-KW"/>
</dbReference>
<dbReference type="SUPFAM" id="SSF51445">
    <property type="entry name" value="(Trans)glycosidases"/>
    <property type="match status" value="1"/>
</dbReference>
<dbReference type="InterPro" id="IPR013738">
    <property type="entry name" value="Beta_galactosidase_Trimer"/>
</dbReference>
<dbReference type="SUPFAM" id="SSF51011">
    <property type="entry name" value="Glycosyl hydrolase domain"/>
    <property type="match status" value="1"/>
</dbReference>
<feature type="active site" description="Nucleophile" evidence="9">
    <location>
        <position position="319"/>
    </location>
</feature>
<evidence type="ECO:0000256" key="2">
    <source>
        <dbReference type="ARBA" id="ARBA00005940"/>
    </source>
</evidence>
<evidence type="ECO:0000256" key="11">
    <source>
        <dbReference type="PIRSR" id="PIRSR001084-3"/>
    </source>
</evidence>
<keyword evidence="5 8" id="KW-0378">Hydrolase</keyword>
<keyword evidence="15" id="KW-1185">Reference proteome</keyword>
<evidence type="ECO:0000259" key="12">
    <source>
        <dbReference type="Pfam" id="PF02449"/>
    </source>
</evidence>
<dbReference type="RefSeq" id="WP_152215428.1">
    <property type="nucleotide sequence ID" value="NZ_WESC01000005.1"/>
</dbReference>
<dbReference type="PIRSF" id="PIRSF001084">
    <property type="entry name" value="B-galactosidase"/>
    <property type="match status" value="1"/>
</dbReference>
<comment type="catalytic activity">
    <reaction evidence="1 8">
        <text>Hydrolysis of terminal non-reducing beta-D-galactose residues in beta-D-galactosides.</text>
        <dbReference type="EC" id="3.2.1.23"/>
    </reaction>
</comment>
<evidence type="ECO:0000256" key="7">
    <source>
        <dbReference type="ARBA" id="ARBA00023295"/>
    </source>
</evidence>
<dbReference type="InterPro" id="IPR029062">
    <property type="entry name" value="Class_I_gatase-like"/>
</dbReference>
<dbReference type="InterPro" id="IPR013780">
    <property type="entry name" value="Glyco_hydro_b"/>
</dbReference>
<evidence type="ECO:0000313" key="14">
    <source>
        <dbReference type="EMBL" id="KAB7740680.1"/>
    </source>
</evidence>
<dbReference type="Proteomes" id="UP000468901">
    <property type="component" value="Unassembled WGS sequence"/>
</dbReference>
<evidence type="ECO:0000256" key="1">
    <source>
        <dbReference type="ARBA" id="ARBA00001412"/>
    </source>
</evidence>
<dbReference type="GO" id="GO:0004565">
    <property type="term" value="F:beta-galactosidase activity"/>
    <property type="evidence" value="ECO:0007669"/>
    <property type="project" value="UniProtKB-EC"/>
</dbReference>
<dbReference type="Gene3D" id="2.60.40.1180">
    <property type="entry name" value="Golgi alpha-mannosidase II"/>
    <property type="match status" value="1"/>
</dbReference>
<reference evidence="14 15" key="1">
    <citation type="submission" date="2019-09" db="EMBL/GenBank/DDBJ databases">
        <title>Parvibaculum sedimenti sp. nov., isolated from sediment.</title>
        <authorList>
            <person name="Wang Y."/>
        </authorList>
    </citation>
    <scope>NUCLEOTIDE SEQUENCE [LARGE SCALE GENOMIC DNA]</scope>
    <source>
        <strain evidence="14 15">HXT-9</strain>
    </source>
</reference>
<feature type="binding site" evidence="11">
    <location>
        <position position="113"/>
    </location>
    <ligand>
        <name>Zn(2+)</name>
        <dbReference type="ChEBI" id="CHEBI:29105"/>
    </ligand>
</feature>
<feature type="binding site" evidence="10">
    <location>
        <position position="109"/>
    </location>
    <ligand>
        <name>substrate</name>
    </ligand>
</feature>
<evidence type="ECO:0000259" key="13">
    <source>
        <dbReference type="Pfam" id="PF08532"/>
    </source>
</evidence>
<dbReference type="AlphaFoldDB" id="A0A6N6VJG2"/>
<comment type="similarity">
    <text evidence="2 8">Belongs to the glycosyl hydrolase 42 family.</text>
</comment>
<dbReference type="InterPro" id="IPR003476">
    <property type="entry name" value="Glyco_hydro_42"/>
</dbReference>
<dbReference type="GO" id="GO:0009341">
    <property type="term" value="C:beta-galactosidase complex"/>
    <property type="evidence" value="ECO:0007669"/>
    <property type="project" value="InterPro"/>
</dbReference>
<comment type="caution">
    <text evidence="14">The sequence shown here is derived from an EMBL/GenBank/DDBJ whole genome shotgun (WGS) entry which is preliminary data.</text>
</comment>
<evidence type="ECO:0000313" key="15">
    <source>
        <dbReference type="Proteomes" id="UP000468901"/>
    </source>
</evidence>
<keyword evidence="7 8" id="KW-0326">Glycosidase</keyword>